<dbReference type="AlphaFoldDB" id="A0A1F7J756"/>
<feature type="region of interest" description="Disordered" evidence="1">
    <location>
        <begin position="45"/>
        <end position="77"/>
    </location>
</feature>
<proteinExistence type="predicted"/>
<comment type="caution">
    <text evidence="2">The sequence shown here is derived from an EMBL/GenBank/DDBJ whole genome shotgun (WGS) entry which is preliminary data.</text>
</comment>
<protein>
    <submittedName>
        <fullName evidence="2">Uncharacterized protein</fullName>
    </submittedName>
</protein>
<evidence type="ECO:0000256" key="1">
    <source>
        <dbReference type="SAM" id="MobiDB-lite"/>
    </source>
</evidence>
<feature type="compositionally biased region" description="Basic and acidic residues" evidence="1">
    <location>
        <begin position="59"/>
        <end position="77"/>
    </location>
</feature>
<evidence type="ECO:0000313" key="2">
    <source>
        <dbReference type="EMBL" id="OGK51429.1"/>
    </source>
</evidence>
<organism evidence="2 3">
    <name type="scientific">Candidatus Roizmanbacteria bacterium RIFCSPLOWO2_01_FULL_41_22</name>
    <dbReference type="NCBI Taxonomy" id="1802067"/>
    <lineage>
        <taxon>Bacteria</taxon>
        <taxon>Candidatus Roizmaniibacteriota</taxon>
    </lineage>
</organism>
<name>A0A1F7J756_9BACT</name>
<sequence>MITDADVKKLKQTFVTKDDLKTLGESIAQEFQVVINMLGDRVTTSDRQEQEIQGLSATQDDHERRLDKVEDKIFASD</sequence>
<reference evidence="2 3" key="1">
    <citation type="journal article" date="2016" name="Nat. Commun.">
        <title>Thousands of microbial genomes shed light on interconnected biogeochemical processes in an aquifer system.</title>
        <authorList>
            <person name="Anantharaman K."/>
            <person name="Brown C.T."/>
            <person name="Hug L.A."/>
            <person name="Sharon I."/>
            <person name="Castelle C.J."/>
            <person name="Probst A.J."/>
            <person name="Thomas B.C."/>
            <person name="Singh A."/>
            <person name="Wilkins M.J."/>
            <person name="Karaoz U."/>
            <person name="Brodie E.L."/>
            <person name="Williams K.H."/>
            <person name="Hubbard S.S."/>
            <person name="Banfield J.F."/>
        </authorList>
    </citation>
    <scope>NUCLEOTIDE SEQUENCE [LARGE SCALE GENOMIC DNA]</scope>
</reference>
<gene>
    <name evidence="2" type="ORF">A2966_03110</name>
</gene>
<dbReference type="EMBL" id="MGAR01000029">
    <property type="protein sequence ID" value="OGK51429.1"/>
    <property type="molecule type" value="Genomic_DNA"/>
</dbReference>
<accession>A0A1F7J756</accession>
<dbReference type="Proteomes" id="UP000176480">
    <property type="component" value="Unassembled WGS sequence"/>
</dbReference>
<evidence type="ECO:0000313" key="3">
    <source>
        <dbReference type="Proteomes" id="UP000176480"/>
    </source>
</evidence>